<reference evidence="3 4" key="1">
    <citation type="submission" date="2024-03" db="EMBL/GenBank/DDBJ databases">
        <title>Aureococcus anophagefferens CCMP1851 and Kratosvirus quantuckense: Draft genome of a second virus-susceptible host strain in the model system.</title>
        <authorList>
            <person name="Chase E."/>
            <person name="Truchon A.R."/>
            <person name="Schepens W."/>
            <person name="Wilhelm S.W."/>
        </authorList>
    </citation>
    <scope>NUCLEOTIDE SEQUENCE [LARGE SCALE GENOMIC DNA]</scope>
    <source>
        <strain evidence="3 4">CCMP1851</strain>
    </source>
</reference>
<feature type="domain" description="GRIP" evidence="2">
    <location>
        <begin position="383"/>
        <end position="434"/>
    </location>
</feature>
<name>A0ABR1G6N5_AURAN</name>
<evidence type="ECO:0000256" key="1">
    <source>
        <dbReference type="SAM" id="MobiDB-lite"/>
    </source>
</evidence>
<dbReference type="InterPro" id="IPR000237">
    <property type="entry name" value="GRIP_dom"/>
</dbReference>
<feature type="region of interest" description="Disordered" evidence="1">
    <location>
        <begin position="165"/>
        <end position="226"/>
    </location>
</feature>
<protein>
    <recommendedName>
        <fullName evidence="2">GRIP domain-containing protein</fullName>
    </recommendedName>
</protein>
<evidence type="ECO:0000259" key="2">
    <source>
        <dbReference type="PROSITE" id="PS50913"/>
    </source>
</evidence>
<feature type="region of interest" description="Disordered" evidence="1">
    <location>
        <begin position="22"/>
        <end position="59"/>
    </location>
</feature>
<dbReference type="SMART" id="SM00755">
    <property type="entry name" value="Grip"/>
    <property type="match status" value="1"/>
</dbReference>
<evidence type="ECO:0000313" key="3">
    <source>
        <dbReference type="EMBL" id="KAK7248961.1"/>
    </source>
</evidence>
<dbReference type="Pfam" id="PF01465">
    <property type="entry name" value="GRIP"/>
    <property type="match status" value="1"/>
</dbReference>
<proteinExistence type="predicted"/>
<feature type="compositionally biased region" description="Basic residues" evidence="1">
    <location>
        <begin position="179"/>
        <end position="191"/>
    </location>
</feature>
<dbReference type="Proteomes" id="UP001363151">
    <property type="component" value="Unassembled WGS sequence"/>
</dbReference>
<gene>
    <name evidence="3" type="ORF">SO694_00043158</name>
</gene>
<dbReference type="Gene3D" id="1.10.220.60">
    <property type="entry name" value="GRIP domain"/>
    <property type="match status" value="1"/>
</dbReference>
<feature type="compositionally biased region" description="Basic residues" evidence="1">
    <location>
        <begin position="204"/>
        <end position="214"/>
    </location>
</feature>
<evidence type="ECO:0000313" key="4">
    <source>
        <dbReference type="Proteomes" id="UP001363151"/>
    </source>
</evidence>
<comment type="caution">
    <text evidence="3">The sequence shown here is derived from an EMBL/GenBank/DDBJ whole genome shotgun (WGS) entry which is preliminary data.</text>
</comment>
<dbReference type="PROSITE" id="PS50913">
    <property type="entry name" value="GRIP"/>
    <property type="match status" value="1"/>
</dbReference>
<organism evidence="3 4">
    <name type="scientific">Aureococcus anophagefferens</name>
    <name type="common">Harmful bloom alga</name>
    <dbReference type="NCBI Taxonomy" id="44056"/>
    <lineage>
        <taxon>Eukaryota</taxon>
        <taxon>Sar</taxon>
        <taxon>Stramenopiles</taxon>
        <taxon>Ochrophyta</taxon>
        <taxon>Pelagophyceae</taxon>
        <taxon>Pelagomonadales</taxon>
        <taxon>Pelagomonadaceae</taxon>
        <taxon>Aureococcus</taxon>
    </lineage>
</organism>
<feature type="compositionally biased region" description="Basic and acidic residues" evidence="1">
    <location>
        <begin position="165"/>
        <end position="178"/>
    </location>
</feature>
<dbReference type="EMBL" id="JBBJCI010000084">
    <property type="protein sequence ID" value="KAK7248961.1"/>
    <property type="molecule type" value="Genomic_DNA"/>
</dbReference>
<accession>A0ABR1G6N5</accession>
<keyword evidence="4" id="KW-1185">Reference proteome</keyword>
<feature type="compositionally biased region" description="Low complexity" evidence="1">
    <location>
        <begin position="192"/>
        <end position="203"/>
    </location>
</feature>
<sequence>MDTKSKLDTLWKKGVGEMKNLASKADQAATRLAERSAATAPVSVPGEHQRGDASGAEDISREDLLQLTMKLSKRLKSSESSNAALTKEARRFMLERDALRKAVSAEVLGRPGALEDAPLSGKASRRRQELAAKDATIAELAAARDTLTDAKATLAAALAEERAAERAAGETARADNRHATRARSSPRRRRSATTPCGAWAPSRARPRRSARPRRRDGAQGRAAYDAGDAAAPRAAACAEAAAASATSAVHATTVALGAVARAEAAAKASRDVADARSKAESDHAKRSSLARSIMAEKDAKLRDLAATVARLEADLSCGGHENRAFVEIANRQAAREGAHAVDLEAAKVATKRLQTAIKSRDAEMADLASKLLAAHAALDERAAPGDGPNLEYVKNVVVQYMSLVPGSSEHASLVPVLATVLDFSDDDVAALRAAARKHDDDFRRNAPWFGPAPPPSPLLTLATLRAPKPRKPLREAPG</sequence>